<protein>
    <submittedName>
        <fullName evidence="2">Uncharacterized protein</fullName>
    </submittedName>
</protein>
<dbReference type="OrthoDB" id="271711at2"/>
<feature type="compositionally biased region" description="Low complexity" evidence="1">
    <location>
        <begin position="521"/>
        <end position="534"/>
    </location>
</feature>
<feature type="compositionally biased region" description="Low complexity" evidence="1">
    <location>
        <begin position="232"/>
        <end position="265"/>
    </location>
</feature>
<feature type="compositionally biased region" description="Pro residues" evidence="1">
    <location>
        <begin position="509"/>
        <end position="520"/>
    </location>
</feature>
<accession>A0A1J7CF51</accession>
<feature type="region of interest" description="Disordered" evidence="1">
    <location>
        <begin position="301"/>
        <end position="783"/>
    </location>
</feature>
<feature type="compositionally biased region" description="Low complexity" evidence="1">
    <location>
        <begin position="722"/>
        <end position="736"/>
    </location>
</feature>
<dbReference type="EMBL" id="MLCF01000025">
    <property type="protein sequence ID" value="OIV38330.1"/>
    <property type="molecule type" value="Genomic_DNA"/>
</dbReference>
<feature type="compositionally biased region" description="Low complexity" evidence="1">
    <location>
        <begin position="301"/>
        <end position="326"/>
    </location>
</feature>
<feature type="compositionally biased region" description="Low complexity" evidence="1">
    <location>
        <begin position="181"/>
        <end position="191"/>
    </location>
</feature>
<feature type="region of interest" description="Disordered" evidence="1">
    <location>
        <begin position="161"/>
        <end position="202"/>
    </location>
</feature>
<feature type="region of interest" description="Disordered" evidence="1">
    <location>
        <begin position="1"/>
        <end position="27"/>
    </location>
</feature>
<reference evidence="2 3" key="1">
    <citation type="submission" date="2016-10" db="EMBL/GenBank/DDBJ databases">
        <title>Genome sequence of Streptomyces gilvigriseus MUSC 26.</title>
        <authorList>
            <person name="Lee L.-H."/>
            <person name="Ser H.-L."/>
        </authorList>
    </citation>
    <scope>NUCLEOTIDE SEQUENCE [LARGE SCALE GENOMIC DNA]</scope>
    <source>
        <strain evidence="2 3">MUSC 26</strain>
    </source>
</reference>
<feature type="compositionally biased region" description="Low complexity" evidence="1">
    <location>
        <begin position="387"/>
        <end position="396"/>
    </location>
</feature>
<feature type="compositionally biased region" description="Low complexity" evidence="1">
    <location>
        <begin position="658"/>
        <end position="667"/>
    </location>
</feature>
<dbReference type="AlphaFoldDB" id="A0A1J7CF51"/>
<feature type="compositionally biased region" description="Low complexity" evidence="1">
    <location>
        <begin position="438"/>
        <end position="449"/>
    </location>
</feature>
<feature type="compositionally biased region" description="Low complexity" evidence="1">
    <location>
        <begin position="458"/>
        <end position="470"/>
    </location>
</feature>
<evidence type="ECO:0000313" key="2">
    <source>
        <dbReference type="EMBL" id="OIV38330.1"/>
    </source>
</evidence>
<feature type="compositionally biased region" description="Low complexity" evidence="1">
    <location>
        <begin position="745"/>
        <end position="755"/>
    </location>
</feature>
<dbReference type="Proteomes" id="UP000243342">
    <property type="component" value="Unassembled WGS sequence"/>
</dbReference>
<name>A0A1J7CF51_9ACTN</name>
<keyword evidence="3" id="KW-1185">Reference proteome</keyword>
<feature type="compositionally biased region" description="Polar residues" evidence="1">
    <location>
        <begin position="365"/>
        <end position="374"/>
    </location>
</feature>
<feature type="compositionally biased region" description="Gly residues" evidence="1">
    <location>
        <begin position="756"/>
        <end position="768"/>
    </location>
</feature>
<feature type="compositionally biased region" description="Low complexity" evidence="1">
    <location>
        <begin position="690"/>
        <end position="704"/>
    </location>
</feature>
<feature type="compositionally biased region" description="Low complexity" evidence="1">
    <location>
        <begin position="484"/>
        <end position="502"/>
    </location>
</feature>
<comment type="caution">
    <text evidence="2">The sequence shown here is derived from an EMBL/GenBank/DDBJ whole genome shotgun (WGS) entry which is preliminary data.</text>
</comment>
<feature type="compositionally biased region" description="Low complexity" evidence="1">
    <location>
        <begin position="545"/>
        <end position="555"/>
    </location>
</feature>
<organism evidence="2 3">
    <name type="scientific">Mangrovactinospora gilvigrisea</name>
    <dbReference type="NCBI Taxonomy" id="1428644"/>
    <lineage>
        <taxon>Bacteria</taxon>
        <taxon>Bacillati</taxon>
        <taxon>Actinomycetota</taxon>
        <taxon>Actinomycetes</taxon>
        <taxon>Kitasatosporales</taxon>
        <taxon>Streptomycetaceae</taxon>
        <taxon>Mangrovactinospora</taxon>
    </lineage>
</organism>
<dbReference type="RefSeq" id="WP_071655739.1">
    <property type="nucleotide sequence ID" value="NZ_MLCF01000025.1"/>
</dbReference>
<evidence type="ECO:0000313" key="3">
    <source>
        <dbReference type="Proteomes" id="UP000243342"/>
    </source>
</evidence>
<proteinExistence type="predicted"/>
<evidence type="ECO:0000256" key="1">
    <source>
        <dbReference type="SAM" id="MobiDB-lite"/>
    </source>
</evidence>
<feature type="compositionally biased region" description="Low complexity" evidence="1">
    <location>
        <begin position="612"/>
        <end position="623"/>
    </location>
</feature>
<feature type="compositionally biased region" description="Basic and acidic residues" evidence="1">
    <location>
        <begin position="14"/>
        <end position="27"/>
    </location>
</feature>
<feature type="compositionally biased region" description="Low complexity" evidence="1">
    <location>
        <begin position="404"/>
        <end position="416"/>
    </location>
</feature>
<feature type="compositionally biased region" description="Low complexity" evidence="1">
    <location>
        <begin position="577"/>
        <end position="591"/>
    </location>
</feature>
<dbReference type="STRING" id="1428644.BIV57_06635"/>
<gene>
    <name evidence="2" type="ORF">BIV57_06635</name>
</gene>
<feature type="compositionally biased region" description="Low complexity" evidence="1">
    <location>
        <begin position="1"/>
        <end position="13"/>
    </location>
</feature>
<sequence length="889" mass="87592">MGTTTSTRGTPDTPDTRGTRGERSRATAEFRRAVAEARAAADPMARTHLLRGALRRLTGGPVTGSRRAALLDDVLPSLSLADPESVLVGLAACVDAVPVHVLDAALRAWLTDPAPDAERFAETWRELDRAGAGPALGGGRDFVAVLLNRGLTPSAEFHRLAQDQRAGRRPTWAAAVPEQRGAGAHAGAPAAESEPSTLAGQPWAPAAPLQVFATTTTTDDSPQPTGWAGTEAATLAGGWPAGGAWSATDEGLPQPAAYHHAAPPAGNALTPADMGDAPGGWSDGSGGLPQVDEWYAAAAAREAGGPADGESSLAGASASTSAAGQGAHHRGEDALATPQPSPAAAARTDGAHADGRSAGAASETAEPSRSQPVDDSTAAPFRSETGAAAVDSASSEAADRTQSTNPDDPSATTTPPDEGPTGGPQGRHADDPAPAPPTAEAGAATAAPDRPQDHTPDDPSATPPTATRSDGTTGGPQGRHTDDPASTPSPATAAPAGTAIPPAGRPQEEPPPGNLAPAPIPAEAGATVGAATAAPDRPQVPAPDDPSATPATADPGRGDAGGPQGRHADDQAPAPSPAVTAAPADTAIPAAGRPQEDPPLGNLAPALSPAQAGTTVGAATAGTDRPQVPAPDDPSATLTIAASGDGTAGGPQDPGPDDPSATPTTAAAGGGDAGGPQAQHADDPAPAPSPAATAAPASAASGTADLPHEDRSLDDQVPAPSPAATAPPAGAAAGAADLPHEDRSLGGPVPAPAGGDVDGVGAAGGLPPGGVPQERSAARDSASDAADPVVLAHLAAAEPAAALVRIEELRLIPGGGTPGGLGLGMWEALVAERGLDQGWQDAADALVRRDPELAVRYLTELSERWKNGYTPHRLMRTLLRAYREGHAPR</sequence>
<feature type="region of interest" description="Disordered" evidence="1">
    <location>
        <begin position="215"/>
        <end position="289"/>
    </location>
</feature>
<feature type="compositionally biased region" description="Gly residues" evidence="1">
    <location>
        <begin position="277"/>
        <end position="287"/>
    </location>
</feature>